<gene>
    <name evidence="1" type="ORF">GLW07_20490</name>
</gene>
<protein>
    <submittedName>
        <fullName evidence="1">Uncharacterized protein</fullName>
    </submittedName>
</protein>
<sequence length="85" mass="9662">MTTKKKPLTNDAIMSVLDWSYDKAINGGIPGIDTAIELGDNYLQKDGVDVKLNFTLFARFLFTLLLKICFSDFSYDDFPHFLPHV</sequence>
<dbReference type="Proteomes" id="UP000447833">
    <property type="component" value="Unassembled WGS sequence"/>
</dbReference>
<proteinExistence type="predicted"/>
<evidence type="ECO:0000313" key="2">
    <source>
        <dbReference type="Proteomes" id="UP000447833"/>
    </source>
</evidence>
<reference evidence="1 2" key="1">
    <citation type="submission" date="2019-11" db="EMBL/GenBank/DDBJ databases">
        <title>Genome sequences of 17 halophilic strains isolated from different environments.</title>
        <authorList>
            <person name="Furrow R.E."/>
        </authorList>
    </citation>
    <scope>NUCLEOTIDE SEQUENCE [LARGE SCALE GENOMIC DNA]</scope>
    <source>
        <strain evidence="1 2">22506_14_FS</strain>
    </source>
</reference>
<organism evidence="1 2">
    <name type="scientific">Guptibacillus hwajinpoensis</name>
    <dbReference type="NCBI Taxonomy" id="208199"/>
    <lineage>
        <taxon>Bacteria</taxon>
        <taxon>Bacillati</taxon>
        <taxon>Bacillota</taxon>
        <taxon>Bacilli</taxon>
        <taxon>Bacillales</taxon>
        <taxon>Guptibacillaceae</taxon>
        <taxon>Guptibacillus</taxon>
    </lineage>
</organism>
<dbReference type="AlphaFoldDB" id="A0A845F4V0"/>
<name>A0A845F4V0_9BACL</name>
<evidence type="ECO:0000313" key="1">
    <source>
        <dbReference type="EMBL" id="MYL65744.1"/>
    </source>
</evidence>
<accession>A0A845F4V0</accession>
<comment type="caution">
    <text evidence="1">The sequence shown here is derived from an EMBL/GenBank/DDBJ whole genome shotgun (WGS) entry which is preliminary data.</text>
</comment>
<dbReference type="EMBL" id="WMEY01000009">
    <property type="protein sequence ID" value="MYL65744.1"/>
    <property type="molecule type" value="Genomic_DNA"/>
</dbReference>